<dbReference type="AlphaFoldDB" id="A0A401J9Q3"/>
<organism evidence="2 3">
    <name type="scientific">Sulfuriferula multivorans</name>
    <dbReference type="NCBI Taxonomy" id="1559896"/>
    <lineage>
        <taxon>Bacteria</taxon>
        <taxon>Pseudomonadati</taxon>
        <taxon>Pseudomonadota</taxon>
        <taxon>Betaproteobacteria</taxon>
        <taxon>Nitrosomonadales</taxon>
        <taxon>Sulfuricellaceae</taxon>
        <taxon>Sulfuriferula</taxon>
    </lineage>
</organism>
<keyword evidence="1" id="KW-0472">Membrane</keyword>
<proteinExistence type="predicted"/>
<dbReference type="RefSeq" id="WP_124703190.1">
    <property type="nucleotide sequence ID" value="NZ_BGOW01000001.1"/>
</dbReference>
<dbReference type="OrthoDB" id="7059230at2"/>
<dbReference type="PANTHER" id="PTHR30158:SF23">
    <property type="entry name" value="MULTIDRUG RESISTANCE PROTEIN MEXA"/>
    <property type="match status" value="1"/>
</dbReference>
<evidence type="ECO:0000313" key="3">
    <source>
        <dbReference type="Proteomes" id="UP000286806"/>
    </source>
</evidence>
<accession>A0A401J9Q3</accession>
<dbReference type="GO" id="GO:0005886">
    <property type="term" value="C:plasma membrane"/>
    <property type="evidence" value="ECO:0007669"/>
    <property type="project" value="TreeGrafter"/>
</dbReference>
<dbReference type="Proteomes" id="UP000286806">
    <property type="component" value="Unassembled WGS sequence"/>
</dbReference>
<name>A0A401J9Q3_9PROT</name>
<gene>
    <name evidence="2" type="ORF">SFMTTN_0146</name>
</gene>
<feature type="transmembrane region" description="Helical" evidence="1">
    <location>
        <begin position="7"/>
        <end position="24"/>
    </location>
</feature>
<dbReference type="GO" id="GO:0046677">
    <property type="term" value="P:response to antibiotic"/>
    <property type="evidence" value="ECO:0007669"/>
    <property type="project" value="TreeGrafter"/>
</dbReference>
<dbReference type="EMBL" id="BGOW01000001">
    <property type="protein sequence ID" value="GBL44351.1"/>
    <property type="molecule type" value="Genomic_DNA"/>
</dbReference>
<dbReference type="PANTHER" id="PTHR30158">
    <property type="entry name" value="ACRA/E-RELATED COMPONENT OF DRUG EFFLUX TRANSPORTER"/>
    <property type="match status" value="1"/>
</dbReference>
<reference evidence="2 3" key="1">
    <citation type="journal article" date="2019" name="Front. Microbiol.">
        <title>Genomes of Neutrophilic Sulfur-Oxidizing Chemolithoautotrophs Representing 9 Proteobacterial Species From 8 Genera.</title>
        <authorList>
            <person name="Watanabe T."/>
            <person name="Kojima H."/>
            <person name="Umezawa K."/>
            <person name="Hori C."/>
            <person name="Takasuka T.E."/>
            <person name="Kato Y."/>
            <person name="Fukui M."/>
        </authorList>
    </citation>
    <scope>NUCLEOTIDE SEQUENCE [LARGE SCALE GENOMIC DNA]</scope>
    <source>
        <strain evidence="2 3">TTN</strain>
    </source>
</reference>
<keyword evidence="3" id="KW-1185">Reference proteome</keyword>
<protein>
    <submittedName>
        <fullName evidence="2">RND-type multidrug efflux pump, membrane permease</fullName>
    </submittedName>
</protein>
<keyword evidence="1" id="KW-1133">Transmembrane helix</keyword>
<sequence>MKHTRFILAGLIATAIVIGTVIWIRSTPSHPPASSADSQAATTSAGTVVISPAQMALSGIAVQALPVTRFQPQTSAYASVLDPGPLLQLRGQLRSAQLQTDAARAQAAASEREYQRLTVLNGQDHTVSDKVTETARATRDADRAHLEAAQASLLAARDTARSRWGDVLTGWALATRSPQLDALNSGQQALLSVALPQGGATGSPLPTIHISLPGSVGEITAHLLSPSPLADPVTQSPTYFYQAPRGGLRTGMRLDALLPTGQSVDGVVIPNSAVIWYANRPWVYVQSTDTQFVRREIAVDTPAPGGWFVAQWRGGERVVVKGAALLFSQEFQPKPQPGAPSSGGDDDD</sequence>
<evidence type="ECO:0000256" key="1">
    <source>
        <dbReference type="SAM" id="Phobius"/>
    </source>
</evidence>
<comment type="caution">
    <text evidence="2">The sequence shown here is derived from an EMBL/GenBank/DDBJ whole genome shotgun (WGS) entry which is preliminary data.</text>
</comment>
<dbReference type="Gene3D" id="2.40.420.20">
    <property type="match status" value="1"/>
</dbReference>
<evidence type="ECO:0000313" key="2">
    <source>
        <dbReference type="EMBL" id="GBL44351.1"/>
    </source>
</evidence>
<keyword evidence="1" id="KW-0812">Transmembrane</keyword>